<evidence type="ECO:0000256" key="1">
    <source>
        <dbReference type="ARBA" id="ARBA00008056"/>
    </source>
</evidence>
<gene>
    <name evidence="3" type="ORF">FRV6_02311</name>
</gene>
<accession>A0A2H3SNQ9</accession>
<dbReference type="VEuPathDB" id="FungiDB:FOIG_09331"/>
<evidence type="ECO:0000259" key="2">
    <source>
        <dbReference type="Pfam" id="PF03171"/>
    </source>
</evidence>
<keyword evidence="3" id="KW-0560">Oxidoreductase</keyword>
<evidence type="ECO:0000313" key="4">
    <source>
        <dbReference type="Proteomes" id="UP000219369"/>
    </source>
</evidence>
<dbReference type="InterPro" id="IPR050231">
    <property type="entry name" value="Iron_ascorbate_oxido_reductase"/>
</dbReference>
<dbReference type="VEuPathDB" id="FungiDB:FOC4_g10013375"/>
<keyword evidence="3" id="KW-0223">Dioxygenase</keyword>
<dbReference type="VEuPathDB" id="FungiDB:FOXG_04976"/>
<protein>
    <submittedName>
        <fullName evidence="3">Related to naringenin,2-oxoglutarate 3-dioxygenase</fullName>
    </submittedName>
</protein>
<dbReference type="VEuPathDB" id="FungiDB:FOZG_10706"/>
<dbReference type="SUPFAM" id="SSF51197">
    <property type="entry name" value="Clavaminate synthase-like"/>
    <property type="match status" value="1"/>
</dbReference>
<evidence type="ECO:0000313" key="3">
    <source>
        <dbReference type="EMBL" id="SCO78098.1"/>
    </source>
</evidence>
<dbReference type="InterPro" id="IPR044861">
    <property type="entry name" value="IPNS-like_FE2OG_OXY"/>
</dbReference>
<dbReference type="VEuPathDB" id="FungiDB:FOMG_06315"/>
<dbReference type="OrthoDB" id="288590at2759"/>
<dbReference type="PANTHER" id="PTHR47990">
    <property type="entry name" value="2-OXOGLUTARATE (2OG) AND FE(II)-DEPENDENT OXYGENASE SUPERFAMILY PROTEIN-RELATED"/>
    <property type="match status" value="1"/>
</dbReference>
<proteinExistence type="inferred from homology"/>
<dbReference type="Proteomes" id="UP000219369">
    <property type="component" value="Unassembled WGS sequence"/>
</dbReference>
<reference evidence="4" key="1">
    <citation type="submission" date="2016-09" db="EMBL/GenBank/DDBJ databases">
        <authorList>
            <person name="Guldener U."/>
        </authorList>
    </citation>
    <scope>NUCLEOTIDE SEQUENCE [LARGE SCALE GENOMIC DNA]</scope>
    <source>
        <strain evidence="4">V64-1</strain>
    </source>
</reference>
<dbReference type="EMBL" id="FMJY01000001">
    <property type="protein sequence ID" value="SCO78098.1"/>
    <property type="molecule type" value="Genomic_DNA"/>
</dbReference>
<dbReference type="Pfam" id="PF03171">
    <property type="entry name" value="2OG-FeII_Oxy"/>
    <property type="match status" value="1"/>
</dbReference>
<dbReference type="AlphaFoldDB" id="A0A2H3SNQ9"/>
<comment type="similarity">
    <text evidence="1">Belongs to the iron/ascorbate-dependent oxidoreductase family.</text>
</comment>
<dbReference type="InterPro" id="IPR027443">
    <property type="entry name" value="IPNS-like_sf"/>
</dbReference>
<sequence length="213" mass="23716">MSVTQEVPSILEAQRVDKQPLPLPPILQAETTLLASVTDQFHETVLGLLDALNQISHDAGINISTSLARKHRLADLSTHAWSFSDTPPSQPKTPTQASAPIPTLAVSLFFCDARGLQTFVQDTQDWRSVEPCNGCAVVNVGNSLRFLSGRKFRSVVHRVAPYPGETTENRSSCAYFVGPRMDVEFEDEKGEQWKSIDWHMRKYKSYREAGKTA</sequence>
<dbReference type="VEuPathDB" id="FungiDB:FOC1_g10010815"/>
<dbReference type="GO" id="GO:0051213">
    <property type="term" value="F:dioxygenase activity"/>
    <property type="evidence" value="ECO:0007669"/>
    <property type="project" value="UniProtKB-KW"/>
</dbReference>
<name>A0A2H3SNQ9_FUSOX</name>
<feature type="domain" description="Isopenicillin N synthase-like Fe(2+) 2OG dioxygenase" evidence="2">
    <location>
        <begin position="102"/>
        <end position="179"/>
    </location>
</feature>
<organism evidence="3 4">
    <name type="scientific">Fusarium oxysporum</name>
    <name type="common">Fusarium vascular wilt</name>
    <dbReference type="NCBI Taxonomy" id="5507"/>
    <lineage>
        <taxon>Eukaryota</taxon>
        <taxon>Fungi</taxon>
        <taxon>Dikarya</taxon>
        <taxon>Ascomycota</taxon>
        <taxon>Pezizomycotina</taxon>
        <taxon>Sordariomycetes</taxon>
        <taxon>Hypocreomycetidae</taxon>
        <taxon>Hypocreales</taxon>
        <taxon>Nectriaceae</taxon>
        <taxon>Fusarium</taxon>
        <taxon>Fusarium oxysporum species complex</taxon>
    </lineage>
</organism>
<dbReference type="Gene3D" id="2.60.120.330">
    <property type="entry name" value="B-lactam Antibiotic, Isopenicillin N Synthase, Chain"/>
    <property type="match status" value="1"/>
</dbReference>